<dbReference type="InterPro" id="IPR036178">
    <property type="entry name" value="Formintransfe-cycloase-like_sf"/>
</dbReference>
<keyword evidence="3" id="KW-1185">Reference proteome</keyword>
<gene>
    <name evidence="2" type="ORF">SAMN04487966_103117</name>
</gene>
<dbReference type="OrthoDB" id="5192822at2"/>
<name>A0A1I7MJ23_9MICC</name>
<dbReference type="SUPFAM" id="SSF101262">
    <property type="entry name" value="Methenyltetrahydrofolate cyclohydrolase-like"/>
    <property type="match status" value="1"/>
</dbReference>
<dbReference type="AlphaFoldDB" id="A0A1I7MJ23"/>
<dbReference type="EMBL" id="FPCG01000003">
    <property type="protein sequence ID" value="SFV21932.1"/>
    <property type="molecule type" value="Genomic_DNA"/>
</dbReference>
<evidence type="ECO:0000313" key="2">
    <source>
        <dbReference type="EMBL" id="SFV21932.1"/>
    </source>
</evidence>
<sequence>MIRDETVRGYLERLGSGEPTPGGGATGSVQLALAAGLISMAARFSDREDLAQRCAELADTALKLADQDEAGFGATAETFELPEDSEDARRERSERIQSALRDAVKPPQRMVECARELIGVAEAVLADANGNVLSDVGAALGAVRAGLTAAVVTLETNLGHLKGDEIRSAVEQDVRAAEEQIDRVDGLIDQVRRLIRS</sequence>
<evidence type="ECO:0000259" key="1">
    <source>
        <dbReference type="Pfam" id="PF04961"/>
    </source>
</evidence>
<dbReference type="Gene3D" id="1.20.120.680">
    <property type="entry name" value="Formiminotetrahydrofolate cyclodeaminase monomer, up-and-down helical bundle"/>
    <property type="match status" value="1"/>
</dbReference>
<reference evidence="2 3" key="1">
    <citation type="submission" date="2016-10" db="EMBL/GenBank/DDBJ databases">
        <authorList>
            <person name="de Groot N.N."/>
        </authorList>
    </citation>
    <scope>NUCLEOTIDE SEQUENCE [LARGE SCALE GENOMIC DNA]</scope>
    <source>
        <strain evidence="2 3">CGMCC 1.7054</strain>
    </source>
</reference>
<dbReference type="Proteomes" id="UP000198881">
    <property type="component" value="Unassembled WGS sequence"/>
</dbReference>
<organism evidence="2 3">
    <name type="scientific">Micrococcus terreus</name>
    <dbReference type="NCBI Taxonomy" id="574650"/>
    <lineage>
        <taxon>Bacteria</taxon>
        <taxon>Bacillati</taxon>
        <taxon>Actinomycetota</taxon>
        <taxon>Actinomycetes</taxon>
        <taxon>Micrococcales</taxon>
        <taxon>Micrococcaceae</taxon>
        <taxon>Micrococcus</taxon>
    </lineage>
</organism>
<dbReference type="InterPro" id="IPR007044">
    <property type="entry name" value="Cyclodeamin/CycHdrlase"/>
</dbReference>
<dbReference type="RefSeq" id="WP_091695676.1">
    <property type="nucleotide sequence ID" value="NZ_FPCG01000003.1"/>
</dbReference>
<proteinExistence type="predicted"/>
<feature type="domain" description="Cyclodeaminase/cyclohydrolase" evidence="1">
    <location>
        <begin position="6"/>
        <end position="175"/>
    </location>
</feature>
<protein>
    <submittedName>
        <fullName evidence="2">Formiminotetrahydrofolate cyclodeaminase</fullName>
    </submittedName>
</protein>
<evidence type="ECO:0000313" key="3">
    <source>
        <dbReference type="Proteomes" id="UP000198881"/>
    </source>
</evidence>
<dbReference type="GO" id="GO:0003824">
    <property type="term" value="F:catalytic activity"/>
    <property type="evidence" value="ECO:0007669"/>
    <property type="project" value="InterPro"/>
</dbReference>
<dbReference type="STRING" id="574650.SAMN04487966_103117"/>
<accession>A0A1I7MJ23</accession>
<dbReference type="Pfam" id="PF04961">
    <property type="entry name" value="FTCD_C"/>
    <property type="match status" value="1"/>
</dbReference>